<dbReference type="AlphaFoldDB" id="A0A178LXN7"/>
<evidence type="ECO:0000256" key="3">
    <source>
        <dbReference type="ARBA" id="ARBA00023236"/>
    </source>
</evidence>
<protein>
    <recommendedName>
        <fullName evidence="4">RecF/RecN/SMC N-terminal domain-containing protein</fullName>
    </recommendedName>
</protein>
<dbReference type="RefSeq" id="WP_064281127.1">
    <property type="nucleotide sequence ID" value="NZ_LWCS01000017.1"/>
</dbReference>
<dbReference type="InterPro" id="IPR003395">
    <property type="entry name" value="RecF/RecN/SMC_N"/>
</dbReference>
<dbReference type="Pfam" id="PF02463">
    <property type="entry name" value="SMC_N"/>
    <property type="match status" value="1"/>
</dbReference>
<dbReference type="GO" id="GO:0009432">
    <property type="term" value="P:SOS response"/>
    <property type="evidence" value="ECO:0007669"/>
    <property type="project" value="UniProtKB-KW"/>
</dbReference>
<dbReference type="OrthoDB" id="9815944at2"/>
<dbReference type="GO" id="GO:0000731">
    <property type="term" value="P:DNA synthesis involved in DNA repair"/>
    <property type="evidence" value="ECO:0007669"/>
    <property type="project" value="TreeGrafter"/>
</dbReference>
<dbReference type="Gene3D" id="3.40.50.300">
    <property type="entry name" value="P-loop containing nucleotide triphosphate hydrolases"/>
    <property type="match status" value="2"/>
</dbReference>
<evidence type="ECO:0000313" key="6">
    <source>
        <dbReference type="Proteomes" id="UP000078396"/>
    </source>
</evidence>
<evidence type="ECO:0000313" key="5">
    <source>
        <dbReference type="EMBL" id="OAN39422.1"/>
    </source>
</evidence>
<dbReference type="SUPFAM" id="SSF52540">
    <property type="entry name" value="P-loop containing nucleoside triphosphate hydrolases"/>
    <property type="match status" value="1"/>
</dbReference>
<organism evidence="5 6">
    <name type="scientific">Mycolicibacterium iranicum</name>
    <name type="common">Mycobacterium iranicum</name>
    <dbReference type="NCBI Taxonomy" id="912594"/>
    <lineage>
        <taxon>Bacteria</taxon>
        <taxon>Bacillati</taxon>
        <taxon>Actinomycetota</taxon>
        <taxon>Actinomycetes</taxon>
        <taxon>Mycobacteriales</taxon>
        <taxon>Mycobacteriaceae</taxon>
        <taxon>Mycolicibacterium</taxon>
    </lineage>
</organism>
<keyword evidence="2" id="KW-0234">DNA repair</keyword>
<dbReference type="InterPro" id="IPR027417">
    <property type="entry name" value="P-loop_NTPase"/>
</dbReference>
<evidence type="ECO:0000256" key="2">
    <source>
        <dbReference type="ARBA" id="ARBA00023204"/>
    </source>
</evidence>
<feature type="domain" description="RecF/RecN/SMC N-terminal" evidence="4">
    <location>
        <begin position="4"/>
        <end position="615"/>
    </location>
</feature>
<dbReference type="GO" id="GO:0006302">
    <property type="term" value="P:double-strand break repair"/>
    <property type="evidence" value="ECO:0007669"/>
    <property type="project" value="TreeGrafter"/>
</dbReference>
<name>A0A178LXN7_MYCIR</name>
<dbReference type="PANTHER" id="PTHR32182:SF0">
    <property type="entry name" value="DNA REPLICATION AND REPAIR PROTEIN RECF"/>
    <property type="match status" value="1"/>
</dbReference>
<comment type="caution">
    <text evidence="5">The sequence shown here is derived from an EMBL/GenBank/DDBJ whole genome shotgun (WGS) entry which is preliminary data.</text>
</comment>
<gene>
    <name evidence="5" type="ORF">A4X20_17205</name>
</gene>
<dbReference type="EMBL" id="LWCS01000017">
    <property type="protein sequence ID" value="OAN39422.1"/>
    <property type="molecule type" value="Genomic_DNA"/>
</dbReference>
<reference evidence="5 6" key="1">
    <citation type="submission" date="2016-04" db="EMBL/GenBank/DDBJ databases">
        <title>Draft Genome Sequences of Staphylococcus capitis Strain H36, S. capitis Strain H65, S. cohnii Strain H62, S. hominis Strain H69, Mycobacterium iranicum Strain H39, Plantibacter sp. Strain H53, Pseudomonas oryzihabitans Strain H72, and Microbacterium sp. Strain H83, isolated from residential settings.</title>
        <authorList>
            <person name="Lymperopoulou D."/>
            <person name="Adams R.I."/>
            <person name="Lindow S."/>
            <person name="Coil D.A."/>
            <person name="Jospin G."/>
            <person name="Eisen J.A."/>
        </authorList>
    </citation>
    <scope>NUCLEOTIDE SEQUENCE [LARGE SCALE GENOMIC DNA]</scope>
    <source>
        <strain evidence="5 6">H39</strain>
    </source>
</reference>
<keyword evidence="1" id="KW-0227">DNA damage</keyword>
<keyword evidence="3" id="KW-0742">SOS response</keyword>
<evidence type="ECO:0000256" key="1">
    <source>
        <dbReference type="ARBA" id="ARBA00022763"/>
    </source>
</evidence>
<evidence type="ECO:0000259" key="4">
    <source>
        <dbReference type="Pfam" id="PF02463"/>
    </source>
</evidence>
<sequence>MIQIKAIHVEEFRGIRLLDLRLDGQSFVVAGPNGSGKSGVVDAIDFALTGSVARLSGAGTGGVSLAKHGPHVHQRDNPAAASVALTIVDSASGQTGVLTRCVKTAATYKLEPDTPELHSAVDWAAQHPELILSRREVIKYVYTEPGKRAQEVQALLKLDRIDETRRLLRTAMTRSASDEKQATTEVGNAEDALRRHLDLTTLLESQVLGAVNQHRQVLGIAPLDSLQPDTDLTVGAQVAGEHSSFNKASALQDVNELSAFATDHPELDNAALDLAQALAELEDDPSILHALTHRELIEAGLPLVTEAACPLCDQPWEDAETLRLHLQGKLSRSEAAKTLERRILLAAARLKGQVQRAEALIRAAQPHALKVGRNDDQAVLVDWLADLAAFAAVLDHLTTIRGQATRVGANPLALPPGLTALLAGVRQDIEALPDQSATANARSALTVAHERWTRLRQARATHIKASAAHSTAKAVYEIYNDVADTELTRLYTTVEHDFSDYYRRINADDESSFKAGLAPSAGKLDLEVDFYGLGMFPPMAYHSEGHQDGMGVCLYLALIRQLLHDDFRLAVLDDVVTSVDTNHRRQFCSLLKDVFPDVQFILTTHDEVWARQMQSSGLIGSKAHARFHGWTVDRGPVYGQGEDLWTQIDADLADDDVPGAAHKLRRNLEASMADIVAALQGKVIYRPDNNYELGALFSAAKGRHGDLLKKAGSSADKWNNQAGKQQVEDLKAARQQAMLAQDEENWAINALVHNNDWASMSKADFAPVVAACKDFLKLFKCTNSACGGWLYVSGSPGREDALRCPCGALNLNLRTK</sequence>
<proteinExistence type="predicted"/>
<dbReference type="PANTHER" id="PTHR32182">
    <property type="entry name" value="DNA REPLICATION AND REPAIR PROTEIN RECF"/>
    <property type="match status" value="1"/>
</dbReference>
<dbReference type="Proteomes" id="UP000078396">
    <property type="component" value="Unassembled WGS sequence"/>
</dbReference>
<accession>A0A178LXN7</accession>